<dbReference type="PROSITE" id="PS51253">
    <property type="entry name" value="HTH_CENPB"/>
    <property type="match status" value="1"/>
</dbReference>
<accession>A0A9N9DWH2</accession>
<reference evidence="4" key="1">
    <citation type="submission" date="2021-06" db="EMBL/GenBank/DDBJ databases">
        <authorList>
            <person name="Kallberg Y."/>
            <person name="Tangrot J."/>
            <person name="Rosling A."/>
        </authorList>
    </citation>
    <scope>NUCLEOTIDE SEQUENCE</scope>
    <source>
        <strain evidence="4">FL130A</strain>
    </source>
</reference>
<dbReference type="Gene3D" id="1.10.10.60">
    <property type="entry name" value="Homeodomain-like"/>
    <property type="match status" value="1"/>
</dbReference>
<dbReference type="GO" id="GO:0003677">
    <property type="term" value="F:DNA binding"/>
    <property type="evidence" value="ECO:0007669"/>
    <property type="project" value="UniProtKB-KW"/>
</dbReference>
<dbReference type="GO" id="GO:0005634">
    <property type="term" value="C:nucleus"/>
    <property type="evidence" value="ECO:0007669"/>
    <property type="project" value="TreeGrafter"/>
</dbReference>
<feature type="compositionally biased region" description="Acidic residues" evidence="2">
    <location>
        <begin position="400"/>
        <end position="433"/>
    </location>
</feature>
<name>A0A9N9DWH2_9GLOM</name>
<dbReference type="Proteomes" id="UP000789508">
    <property type="component" value="Unassembled WGS sequence"/>
</dbReference>
<dbReference type="AlphaFoldDB" id="A0A9N9DWH2"/>
<feature type="region of interest" description="Disordered" evidence="2">
    <location>
        <begin position="386"/>
        <end position="433"/>
    </location>
</feature>
<dbReference type="InterPro" id="IPR050863">
    <property type="entry name" value="CenT-Element_Derived"/>
</dbReference>
<evidence type="ECO:0000313" key="5">
    <source>
        <dbReference type="Proteomes" id="UP000789508"/>
    </source>
</evidence>
<dbReference type="OrthoDB" id="2158935at2759"/>
<dbReference type="PANTHER" id="PTHR19303:SF74">
    <property type="entry name" value="POGO TRANSPOSABLE ELEMENT WITH KRAB DOMAIN"/>
    <property type="match status" value="1"/>
</dbReference>
<protein>
    <submittedName>
        <fullName evidence="4">7331_t:CDS:1</fullName>
    </submittedName>
</protein>
<evidence type="ECO:0000256" key="1">
    <source>
        <dbReference type="ARBA" id="ARBA00023125"/>
    </source>
</evidence>
<dbReference type="InterPro" id="IPR006600">
    <property type="entry name" value="HTH_CenpB_DNA-bd_dom"/>
</dbReference>
<sequence>ASLFYQVDRKRVQEWRKQKKELEVVKNDHNSSIDKVRALPGRGSKAKYPTVEKELLDYVKKKREERMSVTTSMIRRKAKELGETLNIQGAKFSSGWVERFMRRNKLVERVRTQYAQKLPEDTPLVVKEFLQTAREKTKDIEKKFIISFDETPMWFDMPRNTTIDFEGVREVPIKTTGNEKLRFTVVLGYTASGEKLPPAVIFKLKKKPKGRFPRDVVVTTAPCANMIGDLMISTYIPRVIRARPNGFFKSKGLIFVDRHSSHIRDDVVKALKMEGLDVLEIPSGTTCVLQPPDVSVNKPFKNGMTRRWEKWMDEGKGGLTKKGNLKKASYEMVCEWVSETWREISTDLLAKSFEASGLTLSPDGSEDDKMTSRLQAIIANRMNEVCFSEEDNEPSNQDGIDSEPNPDNEFDDESMTDDDPEEMDPEEMDIDDE</sequence>
<dbReference type="SMART" id="SM00674">
    <property type="entry name" value="CENPB"/>
    <property type="match status" value="1"/>
</dbReference>
<proteinExistence type="predicted"/>
<dbReference type="InterPro" id="IPR009057">
    <property type="entry name" value="Homeodomain-like_sf"/>
</dbReference>
<dbReference type="InterPro" id="IPR004875">
    <property type="entry name" value="DDE_SF_endonuclease_dom"/>
</dbReference>
<evidence type="ECO:0000259" key="3">
    <source>
        <dbReference type="PROSITE" id="PS51253"/>
    </source>
</evidence>
<gene>
    <name evidence="4" type="ORF">ALEPTO_LOCUS9971</name>
</gene>
<dbReference type="Pfam" id="PF03184">
    <property type="entry name" value="DDE_1"/>
    <property type="match status" value="1"/>
</dbReference>
<feature type="domain" description="HTH CENPB-type" evidence="3">
    <location>
        <begin position="39"/>
        <end position="110"/>
    </location>
</feature>
<keyword evidence="5" id="KW-1185">Reference proteome</keyword>
<comment type="caution">
    <text evidence="4">The sequence shown here is derived from an EMBL/GenBank/DDBJ whole genome shotgun (WGS) entry which is preliminary data.</text>
</comment>
<dbReference type="SUPFAM" id="SSF46689">
    <property type="entry name" value="Homeodomain-like"/>
    <property type="match status" value="1"/>
</dbReference>
<organism evidence="4 5">
    <name type="scientific">Ambispora leptoticha</name>
    <dbReference type="NCBI Taxonomy" id="144679"/>
    <lineage>
        <taxon>Eukaryota</taxon>
        <taxon>Fungi</taxon>
        <taxon>Fungi incertae sedis</taxon>
        <taxon>Mucoromycota</taxon>
        <taxon>Glomeromycotina</taxon>
        <taxon>Glomeromycetes</taxon>
        <taxon>Archaeosporales</taxon>
        <taxon>Ambisporaceae</taxon>
        <taxon>Ambispora</taxon>
    </lineage>
</organism>
<dbReference type="Pfam" id="PF03221">
    <property type="entry name" value="HTH_Tnp_Tc5"/>
    <property type="match status" value="1"/>
</dbReference>
<evidence type="ECO:0000313" key="4">
    <source>
        <dbReference type="EMBL" id="CAG8649772.1"/>
    </source>
</evidence>
<feature type="non-terminal residue" evidence="4">
    <location>
        <position position="1"/>
    </location>
</feature>
<dbReference type="PANTHER" id="PTHR19303">
    <property type="entry name" value="TRANSPOSON"/>
    <property type="match status" value="1"/>
</dbReference>
<keyword evidence="1" id="KW-0238">DNA-binding</keyword>
<dbReference type="EMBL" id="CAJVPS010009390">
    <property type="protein sequence ID" value="CAG8649772.1"/>
    <property type="molecule type" value="Genomic_DNA"/>
</dbReference>
<evidence type="ECO:0000256" key="2">
    <source>
        <dbReference type="SAM" id="MobiDB-lite"/>
    </source>
</evidence>